<dbReference type="EMBL" id="KB822711">
    <property type="protein sequence ID" value="ETN46899.1"/>
    <property type="molecule type" value="Genomic_DNA"/>
</dbReference>
<sequence length="202" mass="22585">MGSVGTASHSSKPTYSTLSTPLKGTPPPVIVFFSFLDHTSHRWATQCQVTQNIRRSLPAGTSVHRHHVSSTDKSGFNWGQDLTRAWAVAMHLRVDDRIIASLFEKVLVEKTVIDLEGLRDCFERDGGVDKVRFDRAWNDAGVVADAKYQDELSEGLPREKLPCIVVRGRRMVDGNELSHMDRDADFGPKVGELVRELLSLEE</sequence>
<organism evidence="2 3">
    <name type="scientific">Cyphellophora europaea (strain CBS 101466)</name>
    <name type="common">Phialophora europaea</name>
    <dbReference type="NCBI Taxonomy" id="1220924"/>
    <lineage>
        <taxon>Eukaryota</taxon>
        <taxon>Fungi</taxon>
        <taxon>Dikarya</taxon>
        <taxon>Ascomycota</taxon>
        <taxon>Pezizomycotina</taxon>
        <taxon>Eurotiomycetes</taxon>
        <taxon>Chaetothyriomycetidae</taxon>
        <taxon>Chaetothyriales</taxon>
        <taxon>Cyphellophoraceae</taxon>
        <taxon>Cyphellophora</taxon>
    </lineage>
</organism>
<protein>
    <recommendedName>
        <fullName evidence="4">Thioredoxin-like fold domain-containing protein</fullName>
    </recommendedName>
</protein>
<dbReference type="RefSeq" id="XP_008711611.1">
    <property type="nucleotide sequence ID" value="XM_008713389.1"/>
</dbReference>
<dbReference type="HOGENOM" id="CLU_1354567_0_0_1"/>
<evidence type="ECO:0000256" key="1">
    <source>
        <dbReference type="SAM" id="MobiDB-lite"/>
    </source>
</evidence>
<feature type="region of interest" description="Disordered" evidence="1">
    <location>
        <begin position="1"/>
        <end position="20"/>
    </location>
</feature>
<keyword evidence="3" id="KW-1185">Reference proteome</keyword>
<dbReference type="VEuPathDB" id="FungiDB:HMPREF1541_01088"/>
<dbReference type="AlphaFoldDB" id="W2SGA7"/>
<dbReference type="InterPro" id="IPR050824">
    <property type="entry name" value="Thiol_disulfide_DsbA"/>
</dbReference>
<dbReference type="InterPro" id="IPR036249">
    <property type="entry name" value="Thioredoxin-like_sf"/>
</dbReference>
<dbReference type="GeneID" id="19968427"/>
<evidence type="ECO:0000313" key="2">
    <source>
        <dbReference type="EMBL" id="ETN46899.1"/>
    </source>
</evidence>
<reference evidence="2 3" key="1">
    <citation type="submission" date="2013-03" db="EMBL/GenBank/DDBJ databases">
        <title>The Genome Sequence of Phialophora europaea CBS 101466.</title>
        <authorList>
            <consortium name="The Broad Institute Genomics Platform"/>
            <person name="Cuomo C."/>
            <person name="de Hoog S."/>
            <person name="Gorbushina A."/>
            <person name="Walker B."/>
            <person name="Young S.K."/>
            <person name="Zeng Q."/>
            <person name="Gargeya S."/>
            <person name="Fitzgerald M."/>
            <person name="Haas B."/>
            <person name="Abouelleil A."/>
            <person name="Allen A.W."/>
            <person name="Alvarado L."/>
            <person name="Arachchi H.M."/>
            <person name="Berlin A.M."/>
            <person name="Chapman S.B."/>
            <person name="Gainer-Dewar J."/>
            <person name="Goldberg J."/>
            <person name="Griggs A."/>
            <person name="Gujja S."/>
            <person name="Hansen M."/>
            <person name="Howarth C."/>
            <person name="Imamovic A."/>
            <person name="Ireland A."/>
            <person name="Larimer J."/>
            <person name="McCowan C."/>
            <person name="Murphy C."/>
            <person name="Pearson M."/>
            <person name="Poon T.W."/>
            <person name="Priest M."/>
            <person name="Roberts A."/>
            <person name="Saif S."/>
            <person name="Shea T."/>
            <person name="Sisk P."/>
            <person name="Sykes S."/>
            <person name="Wortman J."/>
            <person name="Nusbaum C."/>
            <person name="Birren B."/>
        </authorList>
    </citation>
    <scope>NUCLEOTIDE SEQUENCE [LARGE SCALE GENOMIC DNA]</scope>
    <source>
        <strain evidence="2 3">CBS 101466</strain>
    </source>
</reference>
<dbReference type="eggNOG" id="ENOG502SJ1H">
    <property type="taxonomic scope" value="Eukaryota"/>
</dbReference>
<dbReference type="PANTHER" id="PTHR35891:SF2">
    <property type="entry name" value="THIOL:DISULFIDE INTERCHANGE PROTEIN DSBA"/>
    <property type="match status" value="1"/>
</dbReference>
<dbReference type="Gene3D" id="3.40.30.10">
    <property type="entry name" value="Glutaredoxin"/>
    <property type="match status" value="1"/>
</dbReference>
<proteinExistence type="predicted"/>
<dbReference type="SUPFAM" id="SSF52833">
    <property type="entry name" value="Thioredoxin-like"/>
    <property type="match status" value="1"/>
</dbReference>
<dbReference type="Proteomes" id="UP000030752">
    <property type="component" value="Unassembled WGS sequence"/>
</dbReference>
<dbReference type="PANTHER" id="PTHR35891">
    <property type="entry name" value="THIOL:DISULFIDE INTERCHANGE PROTEIN DSBA"/>
    <property type="match status" value="1"/>
</dbReference>
<evidence type="ECO:0000313" key="3">
    <source>
        <dbReference type="Proteomes" id="UP000030752"/>
    </source>
</evidence>
<accession>W2SGA7</accession>
<name>W2SGA7_CYPE1</name>
<evidence type="ECO:0008006" key="4">
    <source>
        <dbReference type="Google" id="ProtNLM"/>
    </source>
</evidence>
<dbReference type="InParanoid" id="W2SGA7"/>
<gene>
    <name evidence="2" type="ORF">HMPREF1541_01088</name>
</gene>